<dbReference type="STRING" id="517719.SAMN05421762_2356"/>
<dbReference type="GO" id="GO:0015774">
    <property type="term" value="P:polysaccharide transport"/>
    <property type="evidence" value="ECO:0007669"/>
    <property type="project" value="InterPro"/>
</dbReference>
<dbReference type="CDD" id="cd16439">
    <property type="entry name" value="beta_Kdo_transferase_KpsC_2"/>
    <property type="match status" value="1"/>
</dbReference>
<evidence type="ECO:0000313" key="3">
    <source>
        <dbReference type="Proteomes" id="UP000231644"/>
    </source>
</evidence>
<protein>
    <submittedName>
        <fullName evidence="2">Capsular polysaccharide export protein</fullName>
    </submittedName>
</protein>
<dbReference type="GO" id="GO:0000271">
    <property type="term" value="P:polysaccharide biosynthetic process"/>
    <property type="evidence" value="ECO:0007669"/>
    <property type="project" value="InterPro"/>
</dbReference>
<organism evidence="2 3">
    <name type="scientific">Pseudooceanicola nitratireducens</name>
    <dbReference type="NCBI Taxonomy" id="517719"/>
    <lineage>
        <taxon>Bacteria</taxon>
        <taxon>Pseudomonadati</taxon>
        <taxon>Pseudomonadota</taxon>
        <taxon>Alphaproteobacteria</taxon>
        <taxon>Rhodobacterales</taxon>
        <taxon>Paracoccaceae</taxon>
        <taxon>Pseudooceanicola</taxon>
    </lineage>
</organism>
<name>A0A1I1MD87_9RHOB</name>
<dbReference type="Pfam" id="PF05159">
    <property type="entry name" value="Capsule_synth"/>
    <property type="match status" value="3"/>
</dbReference>
<feature type="region of interest" description="Disordered" evidence="1">
    <location>
        <begin position="472"/>
        <end position="514"/>
    </location>
</feature>
<gene>
    <name evidence="2" type="ORF">SAMN05421762_2356</name>
</gene>
<dbReference type="EMBL" id="FOLX01000001">
    <property type="protein sequence ID" value="SFC83076.1"/>
    <property type="molecule type" value="Genomic_DNA"/>
</dbReference>
<dbReference type="CDD" id="cd16440">
    <property type="entry name" value="beta_Kdo_transferase_KpsC_1"/>
    <property type="match status" value="1"/>
</dbReference>
<feature type="compositionally biased region" description="Pro residues" evidence="1">
    <location>
        <begin position="477"/>
        <end position="496"/>
    </location>
</feature>
<dbReference type="OrthoDB" id="543755at2"/>
<accession>A0A1I1MD87</accession>
<dbReference type="RefSeq" id="WP_093447869.1">
    <property type="nucleotide sequence ID" value="NZ_FNZG01000001.1"/>
</dbReference>
<dbReference type="Proteomes" id="UP000231644">
    <property type="component" value="Unassembled WGS sequence"/>
</dbReference>
<evidence type="ECO:0000256" key="1">
    <source>
        <dbReference type="SAM" id="MobiDB-lite"/>
    </source>
</evidence>
<keyword evidence="3" id="KW-1185">Reference proteome</keyword>
<proteinExistence type="predicted"/>
<dbReference type="AlphaFoldDB" id="A0A1I1MD87"/>
<dbReference type="InterPro" id="IPR007833">
    <property type="entry name" value="Capsule_polysaccharide_synth"/>
</dbReference>
<reference evidence="2 3" key="1">
    <citation type="submission" date="2016-10" db="EMBL/GenBank/DDBJ databases">
        <authorList>
            <person name="de Groot N.N."/>
        </authorList>
    </citation>
    <scope>NUCLEOTIDE SEQUENCE [LARGE SCALE GENOMIC DNA]</scope>
    <source>
        <strain evidence="2 3">DSM 29619</strain>
    </source>
</reference>
<evidence type="ECO:0000313" key="2">
    <source>
        <dbReference type="EMBL" id="SFC83076.1"/>
    </source>
</evidence>
<sequence>MTFGSDPNDAAGDSPRRLRYFNAGFLKQPRVRRILSLAGTPLSLGKPTDGDGVAVWGRSPYAARGEAVAAATGAPLIRIEDAFLRSLHPGREGEPPLGLVLDRRGIYFDAETPSDLEHLLRHHPLDDTVLMDRARGVIARLREARLTKYAAHDRDAPAPDPGYVLVIDQTRGDASVTHGGADANSFKEMLYWAQEDHPAARIVIKTHPETQAGHRPGYFSDADVTDRITLVTQAVDPWTLMEGAVAVYVVTSQMGFDAILAGHRPVVFGRPFYAGWGLTDDRHPIQFPAARRGRNLSKAQLFACAMILYPTWYHPCEDRLCTFEEALSWFEARARAWHEDRHGWQASGMRLWKRPAIARIFGQEAGVRFSQAPPTPPRRAMVWASAAPPDSTAVRIEDGFLRSRGLGAQLVPPLSLACDDLGIYYDPSRESRLERLITARATLRPDQALRAEQLVRQLIALGLTKYNLADASDRVPPLAPSQPGPPKPGPATPPAAPSGDTSAPQTFTLPPRAPGQLRILVPGQVEDDASIRLGAGEIDTNRALLQAARDAHPDAQILYKPHPDVVAGLRPGVLPEATTLADAILDTTDTGALLTQVDALWTMTSLMGFEALLRNIPVTTTGTPFYAGWGLTTDLGRVPLRRQARPSLLGLAHAALIDYPRYYDPVSRQICSVETAVTRLSSASARHHPRPLRLLSKAQGLLASTPWLWR</sequence>